<feature type="region of interest" description="Disordered" evidence="1">
    <location>
        <begin position="102"/>
        <end position="179"/>
    </location>
</feature>
<evidence type="ECO:0000256" key="1">
    <source>
        <dbReference type="SAM" id="MobiDB-lite"/>
    </source>
</evidence>
<keyword evidence="3" id="KW-1185">Reference proteome</keyword>
<evidence type="ECO:0000313" key="3">
    <source>
        <dbReference type="Proteomes" id="UP000720189"/>
    </source>
</evidence>
<reference evidence="2" key="1">
    <citation type="journal article" date="2021" name="Nat. Commun.">
        <title>Genetic determinants of endophytism in the Arabidopsis root mycobiome.</title>
        <authorList>
            <person name="Mesny F."/>
            <person name="Miyauchi S."/>
            <person name="Thiergart T."/>
            <person name="Pickel B."/>
            <person name="Atanasova L."/>
            <person name="Karlsson M."/>
            <person name="Huettel B."/>
            <person name="Barry K.W."/>
            <person name="Haridas S."/>
            <person name="Chen C."/>
            <person name="Bauer D."/>
            <person name="Andreopoulos W."/>
            <person name="Pangilinan J."/>
            <person name="LaButti K."/>
            <person name="Riley R."/>
            <person name="Lipzen A."/>
            <person name="Clum A."/>
            <person name="Drula E."/>
            <person name="Henrissat B."/>
            <person name="Kohler A."/>
            <person name="Grigoriev I.V."/>
            <person name="Martin F.M."/>
            <person name="Hacquard S."/>
        </authorList>
    </citation>
    <scope>NUCLEOTIDE SEQUENCE</scope>
    <source>
        <strain evidence="2">MPI-CAGE-AT-0023</strain>
    </source>
</reference>
<comment type="caution">
    <text evidence="2">The sequence shown here is derived from an EMBL/GenBank/DDBJ whole genome shotgun (WGS) entry which is preliminary data.</text>
</comment>
<dbReference type="Proteomes" id="UP000720189">
    <property type="component" value="Unassembled WGS sequence"/>
</dbReference>
<dbReference type="RefSeq" id="XP_046055493.1">
    <property type="nucleotide sequence ID" value="XM_046201238.1"/>
</dbReference>
<accession>A0A9P9KSG5</accession>
<feature type="compositionally biased region" description="Basic and acidic residues" evidence="1">
    <location>
        <begin position="126"/>
        <end position="142"/>
    </location>
</feature>
<sequence>MSTSVPMPTARQAALHDRFNHYLSLEKDGPPLKALTAAKELVEEEGLNPYHAAHLHMKLAGIPEVGVYHASEAVKIYTKLKESDPSITDMWRRASEVLQERENAEKDWKQSQNARLRTNGGTENEEAIRRQRYNEYFSKLEQEPQSSSGGMDIDERNPLFHYPAKKERTGDLGGDEEEE</sequence>
<name>A0A9P9KSG5_FUSRE</name>
<feature type="compositionally biased region" description="Basic and acidic residues" evidence="1">
    <location>
        <begin position="153"/>
        <end position="170"/>
    </location>
</feature>
<protein>
    <submittedName>
        <fullName evidence="2">Uncharacterized protein</fullName>
    </submittedName>
</protein>
<dbReference type="GeneID" id="70231192"/>
<dbReference type="EMBL" id="JAGMUX010000002">
    <property type="protein sequence ID" value="KAH7267674.1"/>
    <property type="molecule type" value="Genomic_DNA"/>
</dbReference>
<dbReference type="AlphaFoldDB" id="A0A9P9KSG5"/>
<dbReference type="OrthoDB" id="5053758at2759"/>
<evidence type="ECO:0000313" key="2">
    <source>
        <dbReference type="EMBL" id="KAH7267674.1"/>
    </source>
</evidence>
<feature type="compositionally biased region" description="Polar residues" evidence="1">
    <location>
        <begin position="110"/>
        <end position="122"/>
    </location>
</feature>
<proteinExistence type="predicted"/>
<gene>
    <name evidence="2" type="ORF">BKA55DRAFT_733886</name>
</gene>
<organism evidence="2 3">
    <name type="scientific">Fusarium redolens</name>
    <dbReference type="NCBI Taxonomy" id="48865"/>
    <lineage>
        <taxon>Eukaryota</taxon>
        <taxon>Fungi</taxon>
        <taxon>Dikarya</taxon>
        <taxon>Ascomycota</taxon>
        <taxon>Pezizomycotina</taxon>
        <taxon>Sordariomycetes</taxon>
        <taxon>Hypocreomycetidae</taxon>
        <taxon>Hypocreales</taxon>
        <taxon>Nectriaceae</taxon>
        <taxon>Fusarium</taxon>
        <taxon>Fusarium redolens species complex</taxon>
    </lineage>
</organism>